<comment type="caution">
    <text evidence="1">The sequence shown here is derived from an EMBL/GenBank/DDBJ whole genome shotgun (WGS) entry which is preliminary data.</text>
</comment>
<keyword evidence="2" id="KW-1185">Reference proteome</keyword>
<gene>
    <name evidence="1" type="ORF">OIU79_000567</name>
</gene>
<name>A0A9Q0V3D6_SALPP</name>
<organism evidence="1 2">
    <name type="scientific">Salix purpurea</name>
    <name type="common">Purple osier willow</name>
    <dbReference type="NCBI Taxonomy" id="77065"/>
    <lineage>
        <taxon>Eukaryota</taxon>
        <taxon>Viridiplantae</taxon>
        <taxon>Streptophyta</taxon>
        <taxon>Embryophyta</taxon>
        <taxon>Tracheophyta</taxon>
        <taxon>Spermatophyta</taxon>
        <taxon>Magnoliopsida</taxon>
        <taxon>eudicotyledons</taxon>
        <taxon>Gunneridae</taxon>
        <taxon>Pentapetalae</taxon>
        <taxon>rosids</taxon>
        <taxon>fabids</taxon>
        <taxon>Malpighiales</taxon>
        <taxon>Salicaceae</taxon>
        <taxon>Saliceae</taxon>
        <taxon>Salix</taxon>
    </lineage>
</organism>
<protein>
    <submittedName>
        <fullName evidence="1">Uncharacterized protein</fullName>
    </submittedName>
</protein>
<reference evidence="1" key="1">
    <citation type="submission" date="2022-11" db="EMBL/GenBank/DDBJ databases">
        <authorList>
            <person name="Hyden B.L."/>
            <person name="Feng K."/>
            <person name="Yates T."/>
            <person name="Jawdy S."/>
            <person name="Smart L.B."/>
            <person name="Muchero W."/>
        </authorList>
    </citation>
    <scope>NUCLEOTIDE SEQUENCE</scope>
    <source>
        <tissue evidence="1">Shoot tip</tissue>
    </source>
</reference>
<sequence>MWHVGLEWWGSESEGCPLASCPTAPGVFAKGCPTL</sequence>
<dbReference type="Proteomes" id="UP001151532">
    <property type="component" value="Chromosome 7"/>
</dbReference>
<evidence type="ECO:0000313" key="1">
    <source>
        <dbReference type="EMBL" id="KAJ6740468.1"/>
    </source>
</evidence>
<accession>A0A9Q0V3D6</accession>
<evidence type="ECO:0000313" key="2">
    <source>
        <dbReference type="Proteomes" id="UP001151532"/>
    </source>
</evidence>
<dbReference type="AlphaFoldDB" id="A0A9Q0V3D6"/>
<reference evidence="1" key="2">
    <citation type="journal article" date="2023" name="Int. J. Mol. Sci.">
        <title>De Novo Assembly and Annotation of 11 Diverse Shrub Willow (Salix) Genomes Reveals Novel Gene Organization in Sex-Linked Regions.</title>
        <authorList>
            <person name="Hyden B."/>
            <person name="Feng K."/>
            <person name="Yates T.B."/>
            <person name="Jawdy S."/>
            <person name="Cereghino C."/>
            <person name="Smart L.B."/>
            <person name="Muchero W."/>
        </authorList>
    </citation>
    <scope>NUCLEOTIDE SEQUENCE</scope>
    <source>
        <tissue evidence="1">Shoot tip</tissue>
    </source>
</reference>
<proteinExistence type="predicted"/>
<dbReference type="EMBL" id="JAPFFK010000010">
    <property type="protein sequence ID" value="KAJ6740468.1"/>
    <property type="molecule type" value="Genomic_DNA"/>
</dbReference>
<dbReference type="OrthoDB" id="1734046at2759"/>